<dbReference type="PANTHER" id="PTHR47472:SF1">
    <property type="entry name" value="DUF1446-DOMAIN-CONTAINING PROTEIN"/>
    <property type="match status" value="1"/>
</dbReference>
<dbReference type="Pfam" id="PF07287">
    <property type="entry name" value="AtuA"/>
    <property type="match status" value="1"/>
</dbReference>
<evidence type="ECO:0000313" key="4">
    <source>
        <dbReference type="Proteomes" id="UP001222027"/>
    </source>
</evidence>
<dbReference type="EMBL" id="JAQQAF010000001">
    <property type="protein sequence ID" value="KAJ8513315.1"/>
    <property type="molecule type" value="Genomic_DNA"/>
</dbReference>
<evidence type="ECO:0000313" key="3">
    <source>
        <dbReference type="EMBL" id="KAJ8513315.1"/>
    </source>
</evidence>
<evidence type="ECO:0000259" key="2">
    <source>
        <dbReference type="Pfam" id="PF23544"/>
    </source>
</evidence>
<organism evidence="3 4">
    <name type="scientific">Ensete ventricosum</name>
    <name type="common">Abyssinian banana</name>
    <name type="synonym">Musa ensete</name>
    <dbReference type="NCBI Taxonomy" id="4639"/>
    <lineage>
        <taxon>Eukaryota</taxon>
        <taxon>Viridiplantae</taxon>
        <taxon>Streptophyta</taxon>
        <taxon>Embryophyta</taxon>
        <taxon>Tracheophyta</taxon>
        <taxon>Spermatophyta</taxon>
        <taxon>Magnoliopsida</taxon>
        <taxon>Liliopsida</taxon>
        <taxon>Zingiberales</taxon>
        <taxon>Musaceae</taxon>
        <taxon>Ensete</taxon>
    </lineage>
</organism>
<dbReference type="PANTHER" id="PTHR47472">
    <property type="entry name" value="PROPIONYL-COA CARBOXYLASE"/>
    <property type="match status" value="1"/>
</dbReference>
<gene>
    <name evidence="3" type="ORF">OPV22_003749</name>
</gene>
<dbReference type="Proteomes" id="UP001222027">
    <property type="component" value="Unassembled WGS sequence"/>
</dbReference>
<name>A0AAV8S1G7_ENSVE</name>
<proteinExistence type="predicted"/>
<dbReference type="AlphaFoldDB" id="A0AAV8S1G7"/>
<comment type="caution">
    <text evidence="3">The sequence shown here is derived from an EMBL/GenBank/DDBJ whole genome shotgun (WGS) entry which is preliminary data.</text>
</comment>
<dbReference type="InterPro" id="IPR010839">
    <property type="entry name" value="AtuA_N"/>
</dbReference>
<dbReference type="Pfam" id="PF23544">
    <property type="entry name" value="AtuA_ferredoxin"/>
    <property type="match status" value="1"/>
</dbReference>
<feature type="domain" description="AtuA-like ferredoxin-fold" evidence="2">
    <location>
        <begin position="623"/>
        <end position="740"/>
    </location>
</feature>
<reference evidence="3 4" key="1">
    <citation type="submission" date="2022-12" db="EMBL/GenBank/DDBJ databases">
        <title>Chromosome-scale assembly of the Ensete ventricosum genome.</title>
        <authorList>
            <person name="Dussert Y."/>
            <person name="Stocks J."/>
            <person name="Wendawek A."/>
            <person name="Woldeyes F."/>
            <person name="Nichols R.A."/>
            <person name="Borrell J.S."/>
        </authorList>
    </citation>
    <scope>NUCLEOTIDE SEQUENCE [LARGE SCALE GENOMIC DNA]</scope>
    <source>
        <strain evidence="4">cv. Maze</strain>
        <tissue evidence="3">Seeds</tissue>
    </source>
</reference>
<feature type="domain" description="Acyclic terpene utilisation N-terminal" evidence="1">
    <location>
        <begin position="127"/>
        <end position="549"/>
    </location>
</feature>
<sequence length="750" mass="82976">MRNGDLVAECALEGIKSRVVLQIKRRHVEVWNEIPALAGTELQQPWPCSRMCSLSLWSSSGDHNPFLCFAFGFSHALHPIPRQSLQAACYWLTLVKVMLQMETIENREVYSCEFKLRENPLKRKDKVYVGCGAGFGGDRPLAALKLLQTVKELDYLVLECLAERTLAERYQHMMAGGKGYDSRISDWMSMLLPLAVERGICLITNMGAVDPLGAQQEVMDIASKLGLSITIAAVYEVCQEKSGPHLSKKGYGMWEGGISTYLGASPIVQCLERHKPHVIITSRIADAALFLAPMVYELGWNWNDFSQLAQGTLAGHLLECGCQLTGGYFMHPGDKYRNFSLEQLLNLSLPYAEIGYKGEVCVAKAEGSRGLLNNSTCAQQLLYEVGDPSSYITPDVVIDLRNVYFCPLSNDKVLCYGAKPSSVQFPDKLLQLVPVDCGWKGWGEISYGGFGCIRRAEAAEYLVRSWVEEVYPGIGDCIKSYIVGHDSLKATATHEGTFSREQMDIRLRMDGLFKLKEHAVCFVQEFTALYTNGPAAGGGICTGHKKEIVLQKQLVERDNTFWGFEIKKSKSIDPSKKEATCDGSDPVDTVREENKVLLVSTSNSIGGAISSALAPSAPSNKKIPLYQVAHSRAGDKGNDLNFSIIPHCPKDINRLKQVITKSWVKDVVSPLLDFSSFTSAEAIEQRNKKMEQVTVEIYEVPGIHSLNVVARNILDGGVNCSRRIDRHGKTISDLILCQEVILPPLTTDDI</sequence>
<accession>A0AAV8S1G7</accession>
<evidence type="ECO:0000259" key="1">
    <source>
        <dbReference type="Pfam" id="PF07287"/>
    </source>
</evidence>
<protein>
    <submittedName>
        <fullName evidence="3">Uncharacterized protein</fullName>
    </submittedName>
</protein>
<keyword evidence="4" id="KW-1185">Reference proteome</keyword>
<dbReference type="InterPro" id="IPR056362">
    <property type="entry name" value="AtuA-like_ferredoxin_dom"/>
</dbReference>